<organism evidence="1 2">
    <name type="scientific">Vibrio qinghaiensis</name>
    <dbReference type="NCBI Taxonomy" id="2025808"/>
    <lineage>
        <taxon>Bacteria</taxon>
        <taxon>Pseudomonadati</taxon>
        <taxon>Pseudomonadota</taxon>
        <taxon>Gammaproteobacteria</taxon>
        <taxon>Vibrionales</taxon>
        <taxon>Vibrionaceae</taxon>
        <taxon>Vibrio</taxon>
    </lineage>
</organism>
<sequence>MLLAKSIETYAKRLQEIQDSTGGKAAFSSALQIMFDSLIKKGIPSGHDLENIFQLAIMDFMSNGYYKDLSSDLKTTMSHFLESTGSGSHGVHEGWNGPHFANNVDKLFDFMLTHAPEDSLCRKALNTINKDSLKSQLKNNFDNEGGFVGSDKYDEKPSHGLSPMLRIAITAAYLKDNPLELKDVDLLLTGSMADLNAYIKSNTEYSSAMEFLEKNTPGEGWRIVEQDRRKVIDWVGAGLSIKYFEGIYNHFPQRILTEDELKEVNRIGDQVKMLQETLKYWLSIMRDERLSIARNI</sequence>
<dbReference type="Proteomes" id="UP000215148">
    <property type="component" value="Chromosome 1"/>
</dbReference>
<reference evidence="1 2" key="1">
    <citation type="submission" date="2017-08" db="EMBL/GenBank/DDBJ databases">
        <title>The Vibrio qinghaiensis sp.-Q67 is a luminous bacteria isolated firstly from Qinghai lake, Qinghai province, China, which has been proved to be very sensitive to detect environmental and food pollutants. Therefore, complete genome analysis of V. qinghaiensis sp.-Q67 highlights the potential application of this strain on detection of hazards in the contaminated environments.</title>
        <authorList>
            <person name="Gong L."/>
        </authorList>
    </citation>
    <scope>NUCLEOTIDE SEQUENCE [LARGE SCALE GENOMIC DNA]</scope>
    <source>
        <strain evidence="1 2">Q67</strain>
    </source>
</reference>
<evidence type="ECO:0000313" key="1">
    <source>
        <dbReference type="EMBL" id="ASU23551.1"/>
    </source>
</evidence>
<protein>
    <submittedName>
        <fullName evidence="1">Uncharacterized protein</fullName>
    </submittedName>
</protein>
<proteinExistence type="predicted"/>
<evidence type="ECO:0000313" key="2">
    <source>
        <dbReference type="Proteomes" id="UP000215148"/>
    </source>
</evidence>
<name>A0A223N126_9VIBR</name>
<accession>A0A223N126</accession>
<dbReference type="KEGG" id="vqi:CCZ37_07415"/>
<keyword evidence="2" id="KW-1185">Reference proteome</keyword>
<dbReference type="EMBL" id="CP022741">
    <property type="protein sequence ID" value="ASU23551.1"/>
    <property type="molecule type" value="Genomic_DNA"/>
</dbReference>
<gene>
    <name evidence="1" type="ORF">CCZ37_07415</name>
</gene>
<dbReference type="AlphaFoldDB" id="A0A223N126"/>